<comment type="caution">
    <text evidence="1">The sequence shown here is derived from an EMBL/GenBank/DDBJ whole genome shotgun (WGS) entry which is preliminary data.</text>
</comment>
<evidence type="ECO:0000313" key="2">
    <source>
        <dbReference type="Proteomes" id="UP001168620"/>
    </source>
</evidence>
<organism evidence="1 2">
    <name type="scientific">Nocardioides oceani</name>
    <dbReference type="NCBI Taxonomy" id="3058369"/>
    <lineage>
        <taxon>Bacteria</taxon>
        <taxon>Bacillati</taxon>
        <taxon>Actinomycetota</taxon>
        <taxon>Actinomycetes</taxon>
        <taxon>Propionibacteriales</taxon>
        <taxon>Nocardioidaceae</taxon>
        <taxon>Nocardioides</taxon>
    </lineage>
</organism>
<proteinExistence type="predicted"/>
<gene>
    <name evidence="1" type="ORF">QWY28_19170</name>
</gene>
<evidence type="ECO:0008006" key="3">
    <source>
        <dbReference type="Google" id="ProtNLM"/>
    </source>
</evidence>
<dbReference type="RefSeq" id="WP_300954227.1">
    <property type="nucleotide sequence ID" value="NZ_JAUHJQ010000010.1"/>
</dbReference>
<evidence type="ECO:0000313" key="1">
    <source>
        <dbReference type="EMBL" id="MDN4175094.1"/>
    </source>
</evidence>
<accession>A0ABT8FKF3</accession>
<reference evidence="1" key="1">
    <citation type="submission" date="2023-06" db="EMBL/GenBank/DDBJ databases">
        <title>Draft genome sequence of Nocardioides sp. SOB77.</title>
        <authorList>
            <person name="Zhang G."/>
        </authorList>
    </citation>
    <scope>NUCLEOTIDE SEQUENCE</scope>
    <source>
        <strain evidence="1">SOB77</strain>
    </source>
</reference>
<protein>
    <recommendedName>
        <fullName evidence="3">YbaB/EbfC family DNA-binding protein</fullName>
    </recommendedName>
</protein>
<name>A0ABT8FKF3_9ACTN</name>
<sequence length="126" mass="13213">MAYGRLRKVVPARPGGAVEDLDAQLRRATGGRLSYDARDGVLRARADDAPGPADLVVRLGKEAVRNAMQSALLAADPPAVPDDALAAGARALLATYDRDPGAAERLLLRSAAQFAGTAAARRRRRG</sequence>
<keyword evidence="2" id="KW-1185">Reference proteome</keyword>
<dbReference type="Proteomes" id="UP001168620">
    <property type="component" value="Unassembled WGS sequence"/>
</dbReference>
<dbReference type="EMBL" id="JAUHJQ010000010">
    <property type="protein sequence ID" value="MDN4175094.1"/>
    <property type="molecule type" value="Genomic_DNA"/>
</dbReference>